<dbReference type="AlphaFoldDB" id="X1PIS7"/>
<keyword evidence="1" id="KW-0315">Glutamine amidotransferase</keyword>
<dbReference type="GO" id="GO:0000162">
    <property type="term" value="P:L-tryptophan biosynthetic process"/>
    <property type="evidence" value="ECO:0007669"/>
    <property type="project" value="TreeGrafter"/>
</dbReference>
<dbReference type="PRINTS" id="PR00097">
    <property type="entry name" value="ANTSNTHASEII"/>
</dbReference>
<dbReference type="CDD" id="cd01743">
    <property type="entry name" value="GATase1_Anthranilate_Synthase"/>
    <property type="match status" value="1"/>
</dbReference>
<evidence type="ECO:0000256" key="1">
    <source>
        <dbReference type="ARBA" id="ARBA00022962"/>
    </source>
</evidence>
<dbReference type="NCBIfam" id="TIGR00566">
    <property type="entry name" value="trpG_papA"/>
    <property type="match status" value="1"/>
</dbReference>
<reference evidence="3" key="1">
    <citation type="journal article" date="2014" name="Front. Microbiol.">
        <title>High frequency of phylogenetically diverse reductive dehalogenase-homologous genes in deep subseafloor sedimentary metagenomes.</title>
        <authorList>
            <person name="Kawai M."/>
            <person name="Futagami T."/>
            <person name="Toyoda A."/>
            <person name="Takaki Y."/>
            <person name="Nishi S."/>
            <person name="Hori S."/>
            <person name="Arai W."/>
            <person name="Tsubouchi T."/>
            <person name="Morono Y."/>
            <person name="Uchiyama I."/>
            <person name="Ito T."/>
            <person name="Fujiyama A."/>
            <person name="Inagaki F."/>
            <person name="Takami H."/>
        </authorList>
    </citation>
    <scope>NUCLEOTIDE SEQUENCE</scope>
    <source>
        <strain evidence="3">Expedition CK06-06</strain>
    </source>
</reference>
<dbReference type="InterPro" id="IPR029062">
    <property type="entry name" value="Class_I_gatase-like"/>
</dbReference>
<comment type="caution">
    <text evidence="3">The sequence shown here is derived from an EMBL/GenBank/DDBJ whole genome shotgun (WGS) entry which is preliminary data.</text>
</comment>
<dbReference type="Pfam" id="PF00117">
    <property type="entry name" value="GATase"/>
    <property type="match status" value="1"/>
</dbReference>
<dbReference type="InterPro" id="IPR050472">
    <property type="entry name" value="Anth_synth/Amidotransfase"/>
</dbReference>
<dbReference type="PRINTS" id="PR00096">
    <property type="entry name" value="GATASE"/>
</dbReference>
<dbReference type="PRINTS" id="PR00099">
    <property type="entry name" value="CPSGATASE"/>
</dbReference>
<dbReference type="PANTHER" id="PTHR43418:SF4">
    <property type="entry name" value="MULTIFUNCTIONAL TRYPTOPHAN BIOSYNTHESIS PROTEIN"/>
    <property type="match status" value="1"/>
</dbReference>
<gene>
    <name evidence="3" type="ORF">S06H3_32658</name>
</gene>
<feature type="non-terminal residue" evidence="3">
    <location>
        <position position="115"/>
    </location>
</feature>
<dbReference type="PROSITE" id="PS51273">
    <property type="entry name" value="GATASE_TYPE_1"/>
    <property type="match status" value="1"/>
</dbReference>
<accession>X1PIS7</accession>
<name>X1PIS7_9ZZZZ</name>
<organism evidence="3">
    <name type="scientific">marine sediment metagenome</name>
    <dbReference type="NCBI Taxonomy" id="412755"/>
    <lineage>
        <taxon>unclassified sequences</taxon>
        <taxon>metagenomes</taxon>
        <taxon>ecological metagenomes</taxon>
    </lineage>
</organism>
<evidence type="ECO:0000259" key="2">
    <source>
        <dbReference type="Pfam" id="PF00117"/>
    </source>
</evidence>
<proteinExistence type="predicted"/>
<dbReference type="GO" id="GO:0005829">
    <property type="term" value="C:cytosol"/>
    <property type="evidence" value="ECO:0007669"/>
    <property type="project" value="TreeGrafter"/>
</dbReference>
<dbReference type="InterPro" id="IPR006221">
    <property type="entry name" value="TrpG/PapA_dom"/>
</dbReference>
<protein>
    <recommendedName>
        <fullName evidence="2">Glutamine amidotransferase domain-containing protein</fullName>
    </recommendedName>
</protein>
<feature type="domain" description="Glutamine amidotransferase" evidence="2">
    <location>
        <begin position="3"/>
        <end position="114"/>
    </location>
</feature>
<dbReference type="PANTHER" id="PTHR43418">
    <property type="entry name" value="MULTIFUNCTIONAL TRYPTOPHAN BIOSYNTHESIS PROTEIN-RELATED"/>
    <property type="match status" value="1"/>
</dbReference>
<evidence type="ECO:0000313" key="3">
    <source>
        <dbReference type="EMBL" id="GAI30774.1"/>
    </source>
</evidence>
<dbReference type="SUPFAM" id="SSF52317">
    <property type="entry name" value="Class I glutamine amidotransferase-like"/>
    <property type="match status" value="1"/>
</dbReference>
<dbReference type="InterPro" id="IPR017926">
    <property type="entry name" value="GATASE"/>
</dbReference>
<dbReference type="Gene3D" id="3.40.50.880">
    <property type="match status" value="1"/>
</dbReference>
<sequence length="115" mass="12619">MILVIDNYDSFAYNLVQYLGELGWEPVVYRNDGITLEQIEAIVPTHIIISPGPCTPLEAGISNDVVRYFRGKIPILGVCLGHQCIGYAYGGIIKRAGVPVHGKTSLIFHDGETVF</sequence>
<dbReference type="EMBL" id="BARV01019434">
    <property type="protein sequence ID" value="GAI30774.1"/>
    <property type="molecule type" value="Genomic_DNA"/>
</dbReference>
<dbReference type="GO" id="GO:0004049">
    <property type="term" value="F:anthranilate synthase activity"/>
    <property type="evidence" value="ECO:0007669"/>
    <property type="project" value="TreeGrafter"/>
</dbReference>